<accession>A0ABQ4NIM1</accession>
<dbReference type="RefSeq" id="WP_220747446.1">
    <property type="nucleotide sequence ID" value="NZ_BPFH01000001.1"/>
</dbReference>
<dbReference type="Gene3D" id="3.30.70.970">
    <property type="entry name" value="RraB-like"/>
    <property type="match status" value="1"/>
</dbReference>
<evidence type="ECO:0000313" key="2">
    <source>
        <dbReference type="EMBL" id="GIT93942.1"/>
    </source>
</evidence>
<keyword evidence="3" id="KW-1185">Reference proteome</keyword>
<evidence type="ECO:0000313" key="3">
    <source>
        <dbReference type="Proteomes" id="UP000786693"/>
    </source>
</evidence>
<dbReference type="InterPro" id="IPR009671">
    <property type="entry name" value="RraB_dom"/>
</dbReference>
<feature type="domain" description="Regulator of ribonuclease activity B" evidence="1">
    <location>
        <begin position="14"/>
        <end position="107"/>
    </location>
</feature>
<dbReference type="InterPro" id="IPR036701">
    <property type="entry name" value="RraB-like_sf"/>
</dbReference>
<evidence type="ECO:0000259" key="1">
    <source>
        <dbReference type="Pfam" id="PF06877"/>
    </source>
</evidence>
<reference evidence="2 3" key="1">
    <citation type="submission" date="2021-05" db="EMBL/GenBank/DDBJ databases">
        <title>Bacteria Genome sequencing.</title>
        <authorList>
            <person name="Takabe Y."/>
            <person name="Nakajima Y."/>
            <person name="Suzuki S."/>
            <person name="Shiozaki T."/>
        </authorList>
    </citation>
    <scope>NUCLEOTIDE SEQUENCE [LARGE SCALE GENOMIC DNA]</scope>
    <source>
        <strain evidence="2 3">AI_62</strain>
    </source>
</reference>
<comment type="caution">
    <text evidence="2">The sequence shown here is derived from an EMBL/GenBank/DDBJ whole genome shotgun (WGS) entry which is preliminary data.</text>
</comment>
<dbReference type="SUPFAM" id="SSF89946">
    <property type="entry name" value="Hypothetical protein VC0424"/>
    <property type="match status" value="1"/>
</dbReference>
<protein>
    <recommendedName>
        <fullName evidence="1">Regulator of ribonuclease activity B domain-containing protein</fullName>
    </recommendedName>
</protein>
<gene>
    <name evidence="2" type="ORF">JANAI62_05650</name>
</gene>
<dbReference type="Proteomes" id="UP000786693">
    <property type="component" value="Unassembled WGS sequence"/>
</dbReference>
<dbReference type="EMBL" id="BPFH01000001">
    <property type="protein sequence ID" value="GIT93942.1"/>
    <property type="molecule type" value="Genomic_DNA"/>
</dbReference>
<organism evidence="2 3">
    <name type="scientific">Jannaschia pagri</name>
    <dbReference type="NCBI Taxonomy" id="2829797"/>
    <lineage>
        <taxon>Bacteria</taxon>
        <taxon>Pseudomonadati</taxon>
        <taxon>Pseudomonadota</taxon>
        <taxon>Alphaproteobacteria</taxon>
        <taxon>Rhodobacterales</taxon>
        <taxon>Roseobacteraceae</taxon>
        <taxon>Jannaschia</taxon>
    </lineage>
</organism>
<sequence length="110" mass="12305">MTHDPAAQRAATEVLWAEITGQGTPPDKGMLDLHFVAGAEADATEFMGWLEDHGYDVEHYEADEDEEETIEAQTPEMRLSLEAILEEERRTTEAALGYGYRPTGWGVMFT</sequence>
<proteinExistence type="predicted"/>
<name>A0ABQ4NIM1_9RHOB</name>
<dbReference type="Pfam" id="PF06877">
    <property type="entry name" value="RraB"/>
    <property type="match status" value="1"/>
</dbReference>